<evidence type="ECO:0000256" key="3">
    <source>
        <dbReference type="ARBA" id="ARBA00022801"/>
    </source>
</evidence>
<reference evidence="9 10" key="1">
    <citation type="submission" date="2018-02" db="EMBL/GenBank/DDBJ databases">
        <title>Comparative genomes isolates from brazilian mangrove.</title>
        <authorList>
            <person name="Araujo J.E."/>
            <person name="Taketani R.G."/>
            <person name="Silva M.C.P."/>
            <person name="Loureco M.V."/>
            <person name="Andreote F.D."/>
        </authorList>
    </citation>
    <scope>NUCLEOTIDE SEQUENCE [LARGE SCALE GENOMIC DNA]</scope>
    <source>
        <strain evidence="9 10">HEX-2 MGV</strain>
    </source>
</reference>
<comment type="cofactor">
    <cofactor evidence="7">
        <name>a divalent metal cation</name>
        <dbReference type="ChEBI" id="CHEBI:60240"/>
    </cofactor>
    <text evidence="7">Binds 2 divalent metal cations per subunit.</text>
</comment>
<dbReference type="Pfam" id="PF07687">
    <property type="entry name" value="M20_dimer"/>
    <property type="match status" value="1"/>
</dbReference>
<protein>
    <submittedName>
        <fullName evidence="9">Peptidase M20</fullName>
    </submittedName>
</protein>
<comment type="cofactor">
    <cofactor evidence="1">
        <name>Zn(2+)</name>
        <dbReference type="ChEBI" id="CHEBI:29105"/>
    </cofactor>
</comment>
<evidence type="ECO:0000256" key="4">
    <source>
        <dbReference type="ARBA" id="ARBA00022833"/>
    </source>
</evidence>
<dbReference type="InterPro" id="IPR036264">
    <property type="entry name" value="Bact_exopeptidase_dim_dom"/>
</dbReference>
<dbReference type="OrthoDB" id="9804934at2"/>
<keyword evidence="2 7" id="KW-0479">Metal-binding</keyword>
<dbReference type="PANTHER" id="PTHR42994:SF2">
    <property type="entry name" value="PEPTIDASE"/>
    <property type="match status" value="1"/>
</dbReference>
<dbReference type="GO" id="GO:0004177">
    <property type="term" value="F:aminopeptidase activity"/>
    <property type="evidence" value="ECO:0007669"/>
    <property type="project" value="UniProtKB-UniRule"/>
</dbReference>
<dbReference type="EMBL" id="PUIA01000026">
    <property type="protein sequence ID" value="PQO35806.1"/>
    <property type="molecule type" value="Genomic_DNA"/>
</dbReference>
<evidence type="ECO:0000313" key="9">
    <source>
        <dbReference type="EMBL" id="PQO35806.1"/>
    </source>
</evidence>
<keyword evidence="4" id="KW-0862">Zinc</keyword>
<name>A0A2S8FUE6_9BACT</name>
<dbReference type="InterPro" id="IPR002933">
    <property type="entry name" value="Peptidase_M20"/>
</dbReference>
<dbReference type="Gene3D" id="3.40.630.10">
    <property type="entry name" value="Zn peptidases"/>
    <property type="match status" value="1"/>
</dbReference>
<dbReference type="PIRSF" id="PIRSF001123">
    <property type="entry name" value="PepA_GA"/>
    <property type="match status" value="1"/>
</dbReference>
<feature type="binding site" evidence="7">
    <location>
        <position position="116"/>
    </location>
    <ligand>
        <name>Zn(2+)</name>
        <dbReference type="ChEBI" id="CHEBI:29105"/>
        <label>1</label>
    </ligand>
</feature>
<dbReference type="SUPFAM" id="SSF55031">
    <property type="entry name" value="Bacterial exopeptidase dimerisation domain"/>
    <property type="match status" value="1"/>
</dbReference>
<evidence type="ECO:0000259" key="8">
    <source>
        <dbReference type="Pfam" id="PF07687"/>
    </source>
</evidence>
<dbReference type="GO" id="GO:0046872">
    <property type="term" value="F:metal ion binding"/>
    <property type="evidence" value="ECO:0007669"/>
    <property type="project" value="UniProtKB-UniRule"/>
</dbReference>
<sequence>MLTPSQKDRALRLVQDLMAIPGVSGEEAEVAARVRRELLAVGVQDEAITHDSAHKHCPVPHSTTGNLIVSLPGSRPGQRRLLMAHMDTVPICVGSRPKLQDDMLVPQDAHTGLGADDRAGVATVLFAVTELLAQKIPHGPLTLLFSVQEEIGLQGARNLEVDKLGNPELAFNWDGGDPAKLTIGAIGGYRMTIDIHGVASHAGVAPEKGVSAITVAGLAISKLHAQGLLGKISQGELNGTSNIGVIHGGNATNVVADHVQLRAEVRSHQKETIEKLVDHFHQAFQQAAAEVQNNSNQMAKVEFDGDLNYEPFVISAETPSVQVASKVLNGLGISPFHAIANGGLDANWLYRHGIPAVSLGCGQHNQHMTSEMLDIQQFYTACEVALQIASGKDAVE</sequence>
<evidence type="ECO:0000256" key="2">
    <source>
        <dbReference type="ARBA" id="ARBA00022723"/>
    </source>
</evidence>
<accession>A0A2S8FUE6</accession>
<gene>
    <name evidence="9" type="ORF">C5Y96_09145</name>
</gene>
<dbReference type="SUPFAM" id="SSF53187">
    <property type="entry name" value="Zn-dependent exopeptidases"/>
    <property type="match status" value="1"/>
</dbReference>
<evidence type="ECO:0000256" key="6">
    <source>
        <dbReference type="PIRSR" id="PIRSR001123-1"/>
    </source>
</evidence>
<evidence type="ECO:0000256" key="1">
    <source>
        <dbReference type="ARBA" id="ARBA00001947"/>
    </source>
</evidence>
<feature type="binding site" evidence="7">
    <location>
        <position position="116"/>
    </location>
    <ligand>
        <name>Zn(2+)</name>
        <dbReference type="ChEBI" id="CHEBI:29105"/>
        <label>2</label>
    </ligand>
</feature>
<dbReference type="Pfam" id="PF01546">
    <property type="entry name" value="Peptidase_M20"/>
    <property type="match status" value="1"/>
</dbReference>
<comment type="caution">
    <text evidence="9">The sequence shown here is derived from an EMBL/GenBank/DDBJ whole genome shotgun (WGS) entry which is preliminary data.</text>
</comment>
<feature type="active site" description="Proton acceptor" evidence="6">
    <location>
        <position position="149"/>
    </location>
</feature>
<dbReference type="PANTHER" id="PTHR42994">
    <property type="entry name" value="PEPTIDASE T"/>
    <property type="match status" value="1"/>
</dbReference>
<keyword evidence="3" id="KW-0378">Hydrolase</keyword>
<proteinExistence type="inferred from homology"/>
<comment type="similarity">
    <text evidence="5">Belongs to the peptidase M42 family.</text>
</comment>
<dbReference type="InterPro" id="IPR008007">
    <property type="entry name" value="Peptidase_M42"/>
</dbReference>
<dbReference type="AlphaFoldDB" id="A0A2S8FUE6"/>
<evidence type="ECO:0000256" key="7">
    <source>
        <dbReference type="PIRSR" id="PIRSR001123-2"/>
    </source>
</evidence>
<organism evidence="9 10">
    <name type="scientific">Blastopirellula marina</name>
    <dbReference type="NCBI Taxonomy" id="124"/>
    <lineage>
        <taxon>Bacteria</taxon>
        <taxon>Pseudomonadati</taxon>
        <taxon>Planctomycetota</taxon>
        <taxon>Planctomycetia</taxon>
        <taxon>Pirellulales</taxon>
        <taxon>Pirellulaceae</taxon>
        <taxon>Blastopirellula</taxon>
    </lineage>
</organism>
<feature type="domain" description="Peptidase M20 dimerisation" evidence="8">
    <location>
        <begin position="190"/>
        <end position="290"/>
    </location>
</feature>
<dbReference type="InterPro" id="IPR011650">
    <property type="entry name" value="Peptidase_M20_dimer"/>
</dbReference>
<dbReference type="Proteomes" id="UP000240009">
    <property type="component" value="Unassembled WGS sequence"/>
</dbReference>
<dbReference type="Gene3D" id="3.30.70.360">
    <property type="match status" value="1"/>
</dbReference>
<feature type="binding site" evidence="7">
    <location>
        <position position="150"/>
    </location>
    <ligand>
        <name>Zn(2+)</name>
        <dbReference type="ChEBI" id="CHEBI:29105"/>
        <label>2</label>
    </ligand>
</feature>
<evidence type="ECO:0000256" key="5">
    <source>
        <dbReference type="PIRNR" id="PIRNR001123"/>
    </source>
</evidence>
<evidence type="ECO:0000313" key="10">
    <source>
        <dbReference type="Proteomes" id="UP000240009"/>
    </source>
</evidence>